<dbReference type="Gene3D" id="3.40.630.30">
    <property type="match status" value="1"/>
</dbReference>
<dbReference type="PROSITE" id="PS51186">
    <property type="entry name" value="GNAT"/>
    <property type="match status" value="1"/>
</dbReference>
<dbReference type="Pfam" id="PF13508">
    <property type="entry name" value="Acetyltransf_7"/>
    <property type="match status" value="1"/>
</dbReference>
<dbReference type="SUPFAM" id="SSF55729">
    <property type="entry name" value="Acyl-CoA N-acyltransferases (Nat)"/>
    <property type="match status" value="1"/>
</dbReference>
<dbReference type="Proteomes" id="UP001501257">
    <property type="component" value="Unassembled WGS sequence"/>
</dbReference>
<dbReference type="InterPro" id="IPR000182">
    <property type="entry name" value="GNAT_dom"/>
</dbReference>
<gene>
    <name evidence="2" type="ORF">GCM10025778_03880</name>
</gene>
<proteinExistence type="predicted"/>
<evidence type="ECO:0000313" key="3">
    <source>
        <dbReference type="Proteomes" id="UP001501257"/>
    </source>
</evidence>
<feature type="domain" description="N-acetyltransferase" evidence="1">
    <location>
        <begin position="6"/>
        <end position="167"/>
    </location>
</feature>
<evidence type="ECO:0000313" key="2">
    <source>
        <dbReference type="EMBL" id="GAA5225858.1"/>
    </source>
</evidence>
<name>A0ABP9TIC2_9MICC</name>
<reference evidence="3" key="1">
    <citation type="journal article" date="2019" name="Int. J. Syst. Evol. Microbiol.">
        <title>The Global Catalogue of Microorganisms (GCM) 10K type strain sequencing project: providing services to taxonomists for standard genome sequencing and annotation.</title>
        <authorList>
            <consortium name="The Broad Institute Genomics Platform"/>
            <consortium name="The Broad Institute Genome Sequencing Center for Infectious Disease"/>
            <person name="Wu L."/>
            <person name="Ma J."/>
        </authorList>
    </citation>
    <scope>NUCLEOTIDE SEQUENCE [LARGE SCALE GENOMIC DNA]</scope>
    <source>
        <strain evidence="3">JCM 18952</strain>
    </source>
</reference>
<accession>A0ABP9TIC2</accession>
<dbReference type="EMBL" id="BAABLK010000006">
    <property type="protein sequence ID" value="GAA5225858.1"/>
    <property type="molecule type" value="Genomic_DNA"/>
</dbReference>
<evidence type="ECO:0000259" key="1">
    <source>
        <dbReference type="PROSITE" id="PS51186"/>
    </source>
</evidence>
<organism evidence="2 3">
    <name type="scientific">Paeniglutamicibacter antarcticus</name>
    <dbReference type="NCBI Taxonomy" id="494023"/>
    <lineage>
        <taxon>Bacteria</taxon>
        <taxon>Bacillati</taxon>
        <taxon>Actinomycetota</taxon>
        <taxon>Actinomycetes</taxon>
        <taxon>Micrococcales</taxon>
        <taxon>Micrococcaceae</taxon>
        <taxon>Paeniglutamicibacter</taxon>
    </lineage>
</organism>
<protein>
    <submittedName>
        <fullName evidence="2">GNAT family N-acetyltransferase</fullName>
    </submittedName>
</protein>
<dbReference type="InterPro" id="IPR016181">
    <property type="entry name" value="Acyl_CoA_acyltransferase"/>
</dbReference>
<sequence>MNTDPCIIRLATPEDIPCALEMKLASWEETYATQRPASFFANARTSLEQQADWWTRGLAQGAELWIATDAAGDIVGVAGGGPAAEDDADTGVGIELQLLYVLSGQYGTSLGTRLMDTVLGHRDAVLWVLEHNPRAQGFYKKHGFVLDGRVEALAGEWAGLNEARMVRRGTDRG</sequence>
<dbReference type="RefSeq" id="WP_210102185.1">
    <property type="nucleotide sequence ID" value="NZ_BAABLK010000006.1"/>
</dbReference>
<comment type="caution">
    <text evidence="2">The sequence shown here is derived from an EMBL/GenBank/DDBJ whole genome shotgun (WGS) entry which is preliminary data.</text>
</comment>
<keyword evidence="3" id="KW-1185">Reference proteome</keyword>